<protein>
    <submittedName>
        <fullName evidence="2">Uncharacterized protein</fullName>
    </submittedName>
</protein>
<feature type="compositionally biased region" description="Basic and acidic residues" evidence="1">
    <location>
        <begin position="131"/>
        <end position="148"/>
    </location>
</feature>
<evidence type="ECO:0000256" key="1">
    <source>
        <dbReference type="SAM" id="MobiDB-lite"/>
    </source>
</evidence>
<accession>A0ABW5DII6</accession>
<dbReference type="Proteomes" id="UP001597373">
    <property type="component" value="Unassembled WGS sequence"/>
</dbReference>
<name>A0ABW5DII6_9HYPH</name>
<gene>
    <name evidence="2" type="ORF">ACFSMZ_14335</name>
</gene>
<evidence type="ECO:0000313" key="3">
    <source>
        <dbReference type="Proteomes" id="UP001597373"/>
    </source>
</evidence>
<reference evidence="3" key="1">
    <citation type="journal article" date="2019" name="Int. J. Syst. Evol. Microbiol.">
        <title>The Global Catalogue of Microorganisms (GCM) 10K type strain sequencing project: providing services to taxonomists for standard genome sequencing and annotation.</title>
        <authorList>
            <consortium name="The Broad Institute Genomics Platform"/>
            <consortium name="The Broad Institute Genome Sequencing Center for Infectious Disease"/>
            <person name="Wu L."/>
            <person name="Ma J."/>
        </authorList>
    </citation>
    <scope>NUCLEOTIDE SEQUENCE [LARGE SCALE GENOMIC DNA]</scope>
    <source>
        <strain evidence="3">KCTC 23707</strain>
    </source>
</reference>
<comment type="caution">
    <text evidence="2">The sequence shown here is derived from an EMBL/GenBank/DDBJ whole genome shotgun (WGS) entry which is preliminary data.</text>
</comment>
<sequence length="148" mass="16002">MLSVIAAAIVHISNIAHENSRNGRPRPNDLDGLRFQQILAERSCPAHEDYAAKVACILTKSSHAITAASHWDQSGHLNGAEFILQFDKSTRLPRAEIPSHIRQVGPAFLQAADTAPMGAQAGTQPVQAEQTDDRIRVTDTDKPSGETS</sequence>
<organism evidence="2 3">
    <name type="scientific">Chelativorans composti</name>
    <dbReference type="NCBI Taxonomy" id="768533"/>
    <lineage>
        <taxon>Bacteria</taxon>
        <taxon>Pseudomonadati</taxon>
        <taxon>Pseudomonadota</taxon>
        <taxon>Alphaproteobacteria</taxon>
        <taxon>Hyphomicrobiales</taxon>
        <taxon>Phyllobacteriaceae</taxon>
        <taxon>Chelativorans</taxon>
    </lineage>
</organism>
<evidence type="ECO:0000313" key="2">
    <source>
        <dbReference type="EMBL" id="MFD2260927.1"/>
    </source>
</evidence>
<dbReference type="RefSeq" id="WP_345098199.1">
    <property type="nucleotide sequence ID" value="NZ_BAABGS010000012.1"/>
</dbReference>
<dbReference type="EMBL" id="JBHUIR010000054">
    <property type="protein sequence ID" value="MFD2260927.1"/>
    <property type="molecule type" value="Genomic_DNA"/>
</dbReference>
<proteinExistence type="predicted"/>
<keyword evidence="3" id="KW-1185">Reference proteome</keyword>
<feature type="region of interest" description="Disordered" evidence="1">
    <location>
        <begin position="117"/>
        <end position="148"/>
    </location>
</feature>